<keyword evidence="2" id="KW-1185">Reference proteome</keyword>
<reference evidence="1 2" key="1">
    <citation type="journal article" date="2015" name="Sci. Rep.">
        <title>Chromosome-level genome map provides insights into diverse defense mechanisms in the medicinal fungus Ganoderma sinense.</title>
        <authorList>
            <person name="Zhu Y."/>
            <person name="Xu J."/>
            <person name="Sun C."/>
            <person name="Zhou S."/>
            <person name="Xu H."/>
            <person name="Nelson D.R."/>
            <person name="Qian J."/>
            <person name="Song J."/>
            <person name="Luo H."/>
            <person name="Xiang L."/>
            <person name="Li Y."/>
            <person name="Xu Z."/>
            <person name="Ji A."/>
            <person name="Wang L."/>
            <person name="Lu S."/>
            <person name="Hayward A."/>
            <person name="Sun W."/>
            <person name="Li X."/>
            <person name="Schwartz D.C."/>
            <person name="Wang Y."/>
            <person name="Chen S."/>
        </authorList>
    </citation>
    <scope>NUCLEOTIDE SEQUENCE [LARGE SCALE GENOMIC DNA]</scope>
    <source>
        <strain evidence="1 2">ZZ0214-1</strain>
    </source>
</reference>
<evidence type="ECO:0000313" key="2">
    <source>
        <dbReference type="Proteomes" id="UP000230002"/>
    </source>
</evidence>
<dbReference type="AlphaFoldDB" id="A0A2G8SU81"/>
<name>A0A2G8SU81_9APHY</name>
<accession>A0A2G8SU81</accession>
<organism evidence="1 2">
    <name type="scientific">Ganoderma sinense ZZ0214-1</name>
    <dbReference type="NCBI Taxonomy" id="1077348"/>
    <lineage>
        <taxon>Eukaryota</taxon>
        <taxon>Fungi</taxon>
        <taxon>Dikarya</taxon>
        <taxon>Basidiomycota</taxon>
        <taxon>Agaricomycotina</taxon>
        <taxon>Agaricomycetes</taxon>
        <taxon>Polyporales</taxon>
        <taxon>Polyporaceae</taxon>
        <taxon>Ganoderma</taxon>
    </lineage>
</organism>
<evidence type="ECO:0000313" key="1">
    <source>
        <dbReference type="EMBL" id="PIL37336.1"/>
    </source>
</evidence>
<dbReference type="Proteomes" id="UP000230002">
    <property type="component" value="Unassembled WGS sequence"/>
</dbReference>
<dbReference type="EMBL" id="AYKW01000001">
    <property type="protein sequence ID" value="PIL37336.1"/>
    <property type="molecule type" value="Genomic_DNA"/>
</dbReference>
<gene>
    <name evidence="1" type="ORF">GSI_01029</name>
</gene>
<protein>
    <submittedName>
        <fullName evidence="1">Uncharacterized protein</fullName>
    </submittedName>
</protein>
<proteinExistence type="predicted"/>
<sequence length="158" mass="17620">MGEDTLVRYKDTKVMSRHRTDAADNRQHGWGREYRTHMWGESNKLIDRYRYPPIPSNARMVRSRESRVSSRVRNGNKEGLHMVSESQVVGSASYLLLSRLLLLLRPRVVLVEGSGGVTLRFLEGGFSDFAAACLVVLVRLVLRDAAGFAGAGFAPSGR</sequence>
<comment type="caution">
    <text evidence="1">The sequence shown here is derived from an EMBL/GenBank/DDBJ whole genome shotgun (WGS) entry which is preliminary data.</text>
</comment>